<keyword evidence="2" id="KW-1185">Reference proteome</keyword>
<dbReference type="Proteomes" id="UP000225448">
    <property type="component" value="Segment"/>
</dbReference>
<dbReference type="EMBL" id="MF042360">
    <property type="protein sequence ID" value="ARV76867.1"/>
    <property type="molecule type" value="Genomic_DNA"/>
</dbReference>
<dbReference type="Gene3D" id="2.60.200.60">
    <property type="match status" value="1"/>
</dbReference>
<evidence type="ECO:0000313" key="2">
    <source>
        <dbReference type="Proteomes" id="UP000225448"/>
    </source>
</evidence>
<proteinExistence type="predicted"/>
<sequence length="86" mass="8857">MPGISICNMDTAGGLILPGTQSKFFYRGQPAATIGSPVAPHGSHLRAVMVQGSVKMNIDGIAVVFAGCRASCDDTATGRPDFMISS</sequence>
<protein>
    <submittedName>
        <fullName evidence="1">Uncharacterized protein</fullName>
    </submittedName>
</protein>
<dbReference type="InterPro" id="IPR008727">
    <property type="entry name" value="PAAR_motif"/>
</dbReference>
<reference evidence="1 2" key="1">
    <citation type="submission" date="2017-05" db="EMBL/GenBank/DDBJ databases">
        <authorList>
            <person name="Song R."/>
            <person name="Chenine A.L."/>
            <person name="Ruprecht R.M."/>
        </authorList>
    </citation>
    <scope>NUCLEOTIDE SEQUENCE [LARGE SCALE GENOMIC DNA]</scope>
</reference>
<organism evidence="1 2">
    <name type="scientific">Pseudomonas phage Phabio</name>
    <dbReference type="NCBI Taxonomy" id="2006668"/>
    <lineage>
        <taxon>Viruses</taxon>
        <taxon>Duplodnaviria</taxon>
        <taxon>Heunggongvirae</taxon>
        <taxon>Uroviricota</taxon>
        <taxon>Caudoviricetes</taxon>
        <taxon>Chimalliviridae</taxon>
        <taxon>Phabiovirus</taxon>
        <taxon>Phabiovirus phabio</taxon>
    </lineage>
</organism>
<accession>A0A1Y0T1Z7</accession>
<evidence type="ECO:0000313" key="1">
    <source>
        <dbReference type="EMBL" id="ARV76867.1"/>
    </source>
</evidence>
<gene>
    <name evidence="1" type="ORF">PHABIO_236</name>
</gene>
<name>A0A1Y0T1Z7_9CAUD</name>
<dbReference type="Pfam" id="PF05488">
    <property type="entry name" value="PAAR_motif"/>
    <property type="match status" value="1"/>
</dbReference>